<name>A0ABQ5RDN7_9ACTN</name>
<proteinExistence type="predicted"/>
<dbReference type="RefSeq" id="WP_281906110.1">
    <property type="nucleotide sequence ID" value="NZ_BSDI01000096.1"/>
</dbReference>
<dbReference type="Proteomes" id="UP001144280">
    <property type="component" value="Unassembled WGS sequence"/>
</dbReference>
<evidence type="ECO:0000256" key="1">
    <source>
        <dbReference type="SAM" id="MobiDB-lite"/>
    </source>
</evidence>
<dbReference type="EMBL" id="BSDI01000096">
    <property type="protein sequence ID" value="GLI03711.1"/>
    <property type="molecule type" value="Genomic_DNA"/>
</dbReference>
<feature type="compositionally biased region" description="Low complexity" evidence="1">
    <location>
        <begin position="687"/>
        <end position="698"/>
    </location>
</feature>
<keyword evidence="3" id="KW-1185">Reference proteome</keyword>
<gene>
    <name evidence="2" type="ORF">Pa4123_89900</name>
</gene>
<comment type="caution">
    <text evidence="2">The sequence shown here is derived from an EMBL/GenBank/DDBJ whole genome shotgun (WGS) entry which is preliminary data.</text>
</comment>
<reference evidence="2" key="1">
    <citation type="submission" date="2022-12" db="EMBL/GenBank/DDBJ databases">
        <title>New Phytohabitans aurantiacus sp. RD004123 nov., an actinomycete isolated from soil.</title>
        <authorList>
            <person name="Triningsih D.W."/>
            <person name="Harunari E."/>
            <person name="Igarashi Y."/>
        </authorList>
    </citation>
    <scope>NUCLEOTIDE SEQUENCE</scope>
    <source>
        <strain evidence="2">RD004123</strain>
    </source>
</reference>
<protein>
    <submittedName>
        <fullName evidence="2">Uncharacterized protein</fullName>
    </submittedName>
</protein>
<accession>A0ABQ5RDN7</accession>
<sequence length="731" mass="78908">MSTHCLVGTINADDPATIRVRHVHFDGHPTNILPTLDRIWSTTCAHDATALLEALLAHEWSYLDADVTADTSVTFAGERPVPGVGVASEFDVGSTVEALPVDGPVDHVRWVYVIDPAQSTIAVYEAAELTTPLNVHCLTGPPAPAALLRAELLAAARSVGATVGQHLADTWAQDTLNGRAPAQARETAWRMLTGDPAIARTLPQPDLSAPGDTPPAELAGLVEEPNWSTLTPAHRTKVLDAWRTAARTALAGRVAEHCLHVLNPTDGAGRDLSHLHPDRLRIGRVGVFAGDWSCTEGPSGQIRIPMGYAGTLIDRWNGWAVFTCTRTVAEAIVAEQQAQRDRLQADLIDRGRSPDDAAREVDDAMGTMRFNGDTIVVDETAVYGDPSAVTRIEPDRDGRYVVMGGSWCWQAVDPHDCDRIVGDLPAPGQEQQFVELPHSGMWVPHDRLRVTHLQKFPGTPAASLATLALDDKPVAEARTSADGSAITRLSAAFGRNDWTGYVAGCRRYGVPVSETHILDALVTEHQIGQAARQAEADGGVLTRLLDADGTILRLRPVWPAPRDYTARRQLGQRLRQLAPHPQGRLWQWWTGAGWHHLASITGSGAIADPAQRQPNVGQLLAHIIAEALYERLDRDHMVHLAAGEGIPLDPRMSDEQIRDLLRAAHRESGREAGLPVDDLPTLSAAEGLELGRLAASGADADRPAPTGQQEPSEHGDHATDPPSQQENRDGR</sequence>
<feature type="region of interest" description="Disordered" evidence="1">
    <location>
        <begin position="687"/>
        <end position="731"/>
    </location>
</feature>
<evidence type="ECO:0000313" key="2">
    <source>
        <dbReference type="EMBL" id="GLI03711.1"/>
    </source>
</evidence>
<organism evidence="2 3">
    <name type="scientific">Phytohabitans aurantiacus</name>
    <dbReference type="NCBI Taxonomy" id="3016789"/>
    <lineage>
        <taxon>Bacteria</taxon>
        <taxon>Bacillati</taxon>
        <taxon>Actinomycetota</taxon>
        <taxon>Actinomycetes</taxon>
        <taxon>Micromonosporales</taxon>
        <taxon>Micromonosporaceae</taxon>
    </lineage>
</organism>
<evidence type="ECO:0000313" key="3">
    <source>
        <dbReference type="Proteomes" id="UP001144280"/>
    </source>
</evidence>